<dbReference type="STRING" id="1129793.GPLA_4027"/>
<reference evidence="2" key="1">
    <citation type="journal article" date="2014" name="Environ. Microbiol.">
        <title>Comparative genomics of the marine bacterial genus Glaciecola reveals the high degree of genomic diversity and genomic characteristic for cold adaptation.</title>
        <authorList>
            <person name="Qin Q.L."/>
            <person name="Xie B.B."/>
            <person name="Yu Y."/>
            <person name="Shu Y.L."/>
            <person name="Rong J.C."/>
            <person name="Zhang Y.J."/>
            <person name="Zhao D.L."/>
            <person name="Chen X.L."/>
            <person name="Zhang X.Y."/>
            <person name="Chen B."/>
            <person name="Zhou B.C."/>
            <person name="Zhang Y.Z."/>
        </authorList>
    </citation>
    <scope>NUCLEOTIDE SEQUENCE [LARGE SCALE GENOMIC DNA]</scope>
    <source>
        <strain evidence="2">LMG 21857</strain>
    </source>
</reference>
<evidence type="ECO:0000313" key="2">
    <source>
        <dbReference type="Proteomes" id="UP000006322"/>
    </source>
</evidence>
<gene>
    <name evidence="1" type="ORF">GPLA_4027</name>
</gene>
<sequence>MMLLTHCVSNMYYNPTREGICQRLIYLILGLVYGQFNEKVHASR</sequence>
<keyword evidence="2" id="KW-1185">Reference proteome</keyword>
<evidence type="ECO:0000313" key="1">
    <source>
        <dbReference type="EMBL" id="GAC34906.1"/>
    </source>
</evidence>
<comment type="caution">
    <text evidence="1">The sequence shown here is derived from an EMBL/GenBank/DDBJ whole genome shotgun (WGS) entry which is preliminary data.</text>
</comment>
<protein>
    <submittedName>
        <fullName evidence="1">Uncharacterized protein</fullName>
    </submittedName>
</protein>
<dbReference type="AlphaFoldDB" id="K6ZFU9"/>
<dbReference type="Proteomes" id="UP000006322">
    <property type="component" value="Unassembled WGS sequence"/>
</dbReference>
<organism evidence="1 2">
    <name type="scientific">Paraglaciecola polaris LMG 21857</name>
    <dbReference type="NCBI Taxonomy" id="1129793"/>
    <lineage>
        <taxon>Bacteria</taxon>
        <taxon>Pseudomonadati</taxon>
        <taxon>Pseudomonadota</taxon>
        <taxon>Gammaproteobacteria</taxon>
        <taxon>Alteromonadales</taxon>
        <taxon>Alteromonadaceae</taxon>
        <taxon>Paraglaciecola</taxon>
    </lineage>
</organism>
<accession>K6ZFU9</accession>
<dbReference type="EMBL" id="BAER01000118">
    <property type="protein sequence ID" value="GAC34906.1"/>
    <property type="molecule type" value="Genomic_DNA"/>
</dbReference>
<name>K6ZFU9_9ALTE</name>
<proteinExistence type="predicted"/>